<dbReference type="GO" id="GO:0000813">
    <property type="term" value="C:ESCRT I complex"/>
    <property type="evidence" value="ECO:0007669"/>
    <property type="project" value="UniProtKB-ARBA"/>
</dbReference>
<dbReference type="InterPro" id="IPR037202">
    <property type="entry name" value="ESCRT_assembly_dom"/>
</dbReference>
<dbReference type="AlphaFoldDB" id="A0A0C7N9I3"/>
<dbReference type="Gene3D" id="1.10.287.660">
    <property type="entry name" value="Helix hairpin bin"/>
    <property type="match status" value="1"/>
</dbReference>
<comment type="subcellular location">
    <subcellularLocation>
        <location evidence="1">Endosome</location>
    </subcellularLocation>
</comment>
<dbReference type="InterPro" id="IPR029012">
    <property type="entry name" value="Helix_hairpin_bin_sf"/>
</dbReference>
<sequence length="176" mass="20428">MEGPDLPPRLTGNSTNNIAEDDCEMPENINLVPAKVIAQLASEDREHLTDYVMRFESCQDVENSNSELEKKLNLLLEGFESTEERRERLQQKLSEVERLETEYESSWAKLNTLMATTYSDQALGLKMQKELGDLDSQAAALESNRDLEIDNFIAQYLKVRNRHHHKREILYCWQHS</sequence>
<evidence type="ECO:0000256" key="2">
    <source>
        <dbReference type="ARBA" id="ARBA00007617"/>
    </source>
</evidence>
<dbReference type="HOGENOM" id="CLU_109465_0_0_1"/>
<evidence type="ECO:0000256" key="7">
    <source>
        <dbReference type="SAM" id="MobiDB-lite"/>
    </source>
</evidence>
<name>A0A0C7N9I3_9SACH</name>
<evidence type="ECO:0000256" key="4">
    <source>
        <dbReference type="ARBA" id="ARBA00022753"/>
    </source>
</evidence>
<protein>
    <submittedName>
        <fullName evidence="9">LALA0S07e05050g1_1</fullName>
    </submittedName>
</protein>
<dbReference type="Proteomes" id="UP000054304">
    <property type="component" value="Unassembled WGS sequence"/>
</dbReference>
<evidence type="ECO:0000256" key="3">
    <source>
        <dbReference type="ARBA" id="ARBA00022448"/>
    </source>
</evidence>
<evidence type="ECO:0000256" key="6">
    <source>
        <dbReference type="SAM" id="Coils"/>
    </source>
</evidence>
<reference evidence="9 10" key="1">
    <citation type="submission" date="2014-12" db="EMBL/GenBank/DDBJ databases">
        <authorList>
            <person name="Neuveglise Cecile"/>
        </authorList>
    </citation>
    <scope>NUCLEOTIDE SEQUENCE [LARGE SCALE GENOMIC DNA]</scope>
    <source>
        <strain evidence="9 10">CBS 12615</strain>
    </source>
</reference>
<dbReference type="EMBL" id="LN736366">
    <property type="protein sequence ID" value="CEP63215.1"/>
    <property type="molecule type" value="Genomic_DNA"/>
</dbReference>
<dbReference type="GO" id="GO:0043162">
    <property type="term" value="P:ubiquitin-dependent protein catabolic process via the multivesicular body sorting pathway"/>
    <property type="evidence" value="ECO:0007669"/>
    <property type="project" value="UniProtKB-ARBA"/>
</dbReference>
<evidence type="ECO:0000313" key="9">
    <source>
        <dbReference type="EMBL" id="CEP63215.1"/>
    </source>
</evidence>
<keyword evidence="3" id="KW-0813">Transport</keyword>
<dbReference type="InterPro" id="IPR009851">
    <property type="entry name" value="Mod_r"/>
</dbReference>
<proteinExistence type="inferred from homology"/>
<dbReference type="GO" id="GO:0006886">
    <property type="term" value="P:intracellular protein transport"/>
    <property type="evidence" value="ECO:0007669"/>
    <property type="project" value="UniProtKB-ARBA"/>
</dbReference>
<keyword evidence="10" id="KW-1185">Reference proteome</keyword>
<dbReference type="STRING" id="1245769.A0A0C7N9I3"/>
<comment type="similarity">
    <text evidence="2">Belongs to the VPS37 family.</text>
</comment>
<evidence type="ECO:0000313" key="10">
    <source>
        <dbReference type="Proteomes" id="UP000054304"/>
    </source>
</evidence>
<feature type="region of interest" description="Disordered" evidence="7">
    <location>
        <begin position="1"/>
        <end position="20"/>
    </location>
</feature>
<organism evidence="9 10">
    <name type="scientific">Lachancea lanzarotensis</name>
    <dbReference type="NCBI Taxonomy" id="1245769"/>
    <lineage>
        <taxon>Eukaryota</taxon>
        <taxon>Fungi</taxon>
        <taxon>Dikarya</taxon>
        <taxon>Ascomycota</taxon>
        <taxon>Saccharomycotina</taxon>
        <taxon>Saccharomycetes</taxon>
        <taxon>Saccharomycetales</taxon>
        <taxon>Saccharomycetaceae</taxon>
        <taxon>Lachancea</taxon>
    </lineage>
</organism>
<dbReference type="GeneID" id="34686711"/>
<dbReference type="RefSeq" id="XP_022629436.1">
    <property type="nucleotide sequence ID" value="XM_022771539.1"/>
</dbReference>
<dbReference type="GO" id="GO:0072666">
    <property type="term" value="P:establishment of protein localization to vacuole"/>
    <property type="evidence" value="ECO:0007669"/>
    <property type="project" value="UniProtKB-ARBA"/>
</dbReference>
<dbReference type="SUPFAM" id="SSF140111">
    <property type="entry name" value="Endosomal sorting complex assembly domain"/>
    <property type="match status" value="1"/>
</dbReference>
<evidence type="ECO:0000256" key="5">
    <source>
        <dbReference type="ARBA" id="ARBA00022927"/>
    </source>
</evidence>
<accession>A0A0C7N9I3</accession>
<evidence type="ECO:0000256" key="1">
    <source>
        <dbReference type="ARBA" id="ARBA00004177"/>
    </source>
</evidence>
<dbReference type="OrthoDB" id="4035847at2759"/>
<keyword evidence="6" id="KW-0175">Coiled coil</keyword>
<keyword evidence="5" id="KW-0653">Protein transport</keyword>
<keyword evidence="4" id="KW-0967">Endosome</keyword>
<dbReference type="Pfam" id="PF07200">
    <property type="entry name" value="Mod_r"/>
    <property type="match status" value="1"/>
</dbReference>
<feature type="coiled-coil region" evidence="6">
    <location>
        <begin position="58"/>
        <end position="106"/>
    </location>
</feature>
<evidence type="ECO:0000259" key="8">
    <source>
        <dbReference type="Pfam" id="PF07200"/>
    </source>
</evidence>
<gene>
    <name evidence="9" type="ORF">LALA0_S07e05050g</name>
</gene>
<feature type="domain" description="VPS37 C-terminal" evidence="8">
    <location>
        <begin position="43"/>
        <end position="168"/>
    </location>
</feature>